<dbReference type="AlphaFoldDB" id="A0A248VIN3"/>
<accession>A0A248VIN3</accession>
<evidence type="ECO:0000313" key="1">
    <source>
        <dbReference type="EMBL" id="ASV98684.1"/>
    </source>
</evidence>
<organism evidence="1 2">
    <name type="scientific">Paraburkholderia aromaticivorans</name>
    <dbReference type="NCBI Taxonomy" id="2026199"/>
    <lineage>
        <taxon>Bacteria</taxon>
        <taxon>Pseudomonadati</taxon>
        <taxon>Pseudomonadota</taxon>
        <taxon>Betaproteobacteria</taxon>
        <taxon>Burkholderiales</taxon>
        <taxon>Burkholderiaceae</taxon>
        <taxon>Paraburkholderia</taxon>
    </lineage>
</organism>
<dbReference type="KEGG" id="parb:CJU94_11205"/>
<reference evidence="1 2" key="1">
    <citation type="submission" date="2017-08" db="EMBL/GenBank/DDBJ databases">
        <title>Identification and genetic characteristics of simultaneous BTEX- and naphthalene-degrading Paraburkholderia sp. BN5 isolated from petroleum-contaminated soil.</title>
        <authorList>
            <person name="Lee Y."/>
            <person name="Jeon C.O."/>
        </authorList>
    </citation>
    <scope>NUCLEOTIDE SEQUENCE [LARGE SCALE GENOMIC DNA]</scope>
    <source>
        <strain evidence="1 2">BN5</strain>
    </source>
</reference>
<protein>
    <submittedName>
        <fullName evidence="1">Uncharacterized protein</fullName>
    </submittedName>
</protein>
<dbReference type="EMBL" id="CP022989">
    <property type="protein sequence ID" value="ASV98684.1"/>
    <property type="molecule type" value="Genomic_DNA"/>
</dbReference>
<gene>
    <name evidence="1" type="ORF">CJU94_11205</name>
</gene>
<keyword evidence="2" id="KW-1185">Reference proteome</keyword>
<dbReference type="Proteomes" id="UP000215158">
    <property type="component" value="Chromosome 1"/>
</dbReference>
<evidence type="ECO:0000313" key="2">
    <source>
        <dbReference type="Proteomes" id="UP000215158"/>
    </source>
</evidence>
<sequence>MPSCEANEILNEPASWLPAELKVQVRTTRTRSSGWNFAPQLNMQTSATGDRELFAESIPFALVDRLDS</sequence>
<proteinExistence type="predicted"/>
<name>A0A248VIN3_9BURK</name>